<protein>
    <recommendedName>
        <fullName evidence="2">TfoX N-terminal domain-containing protein</fullName>
    </recommendedName>
</protein>
<name>A0A512N3V3_9HYPH</name>
<dbReference type="InterPro" id="IPR047525">
    <property type="entry name" value="TfoX-like"/>
</dbReference>
<accession>A0A512N3V3</accession>
<dbReference type="SUPFAM" id="SSF159894">
    <property type="entry name" value="YgaC/TfoX-N like"/>
    <property type="match status" value="1"/>
</dbReference>
<dbReference type="InterPro" id="IPR007076">
    <property type="entry name" value="TfoX_N"/>
</dbReference>
<feature type="domain" description="TfoX N-terminal" evidence="2">
    <location>
        <begin position="65"/>
        <end position="158"/>
    </location>
</feature>
<proteinExistence type="predicted"/>
<evidence type="ECO:0000259" key="2">
    <source>
        <dbReference type="Pfam" id="PF04993"/>
    </source>
</evidence>
<feature type="compositionally biased region" description="Basic and acidic residues" evidence="1">
    <location>
        <begin position="8"/>
        <end position="21"/>
    </location>
</feature>
<comment type="caution">
    <text evidence="3">The sequence shown here is derived from an EMBL/GenBank/DDBJ whole genome shotgun (WGS) entry which is preliminary data.</text>
</comment>
<gene>
    <name evidence="3" type="ORF">RSO01_08330</name>
</gene>
<organism evidence="3 4">
    <name type="scientific">Reyranella soli</name>
    <dbReference type="NCBI Taxonomy" id="1230389"/>
    <lineage>
        <taxon>Bacteria</taxon>
        <taxon>Pseudomonadati</taxon>
        <taxon>Pseudomonadota</taxon>
        <taxon>Alphaproteobacteria</taxon>
        <taxon>Hyphomicrobiales</taxon>
        <taxon>Reyranellaceae</taxon>
        <taxon>Reyranella</taxon>
    </lineage>
</organism>
<dbReference type="AlphaFoldDB" id="A0A512N3V3"/>
<sequence>MATQPHHAAFEHGEQADRPGSYDDDVSLMRMSAGHGPNVAKEDHKIKSYPQGMVASDSFAEFLREQLEPLGRVTLRRMFGKTGVFCDGVMFGMVTDNMLYLRVDDDNREAFEEAASSPPLNYAKGGNTIDLSFWRAPERLFDEPDELVAWARLALAAARRVASKRGRAAKKRSRHAG</sequence>
<dbReference type="Pfam" id="PF04993">
    <property type="entry name" value="TfoX_N"/>
    <property type="match status" value="1"/>
</dbReference>
<dbReference type="PANTHER" id="PTHR36121:SF1">
    <property type="entry name" value="PROTEIN SXY"/>
    <property type="match status" value="1"/>
</dbReference>
<evidence type="ECO:0000313" key="3">
    <source>
        <dbReference type="EMBL" id="GEP53667.1"/>
    </source>
</evidence>
<dbReference type="EMBL" id="BKAJ01000016">
    <property type="protein sequence ID" value="GEP53667.1"/>
    <property type="molecule type" value="Genomic_DNA"/>
</dbReference>
<feature type="region of interest" description="Disordered" evidence="1">
    <location>
        <begin position="1"/>
        <end position="42"/>
    </location>
</feature>
<keyword evidence="4" id="KW-1185">Reference proteome</keyword>
<evidence type="ECO:0000313" key="4">
    <source>
        <dbReference type="Proteomes" id="UP000321058"/>
    </source>
</evidence>
<dbReference type="Proteomes" id="UP000321058">
    <property type="component" value="Unassembled WGS sequence"/>
</dbReference>
<evidence type="ECO:0000256" key="1">
    <source>
        <dbReference type="SAM" id="MobiDB-lite"/>
    </source>
</evidence>
<dbReference type="Gene3D" id="3.30.1460.30">
    <property type="entry name" value="YgaC/TfoX-N like chaperone"/>
    <property type="match status" value="1"/>
</dbReference>
<dbReference type="PANTHER" id="PTHR36121">
    <property type="entry name" value="PROTEIN SXY"/>
    <property type="match status" value="1"/>
</dbReference>
<reference evidence="3 4" key="1">
    <citation type="submission" date="2019-07" db="EMBL/GenBank/DDBJ databases">
        <title>Whole genome shotgun sequence of Reyranella soli NBRC 108950.</title>
        <authorList>
            <person name="Hosoyama A."/>
            <person name="Uohara A."/>
            <person name="Ohji S."/>
            <person name="Ichikawa N."/>
        </authorList>
    </citation>
    <scope>NUCLEOTIDE SEQUENCE [LARGE SCALE GENOMIC DNA]</scope>
    <source>
        <strain evidence="3 4">NBRC 108950</strain>
    </source>
</reference>